<feature type="transmembrane region" description="Helical" evidence="1">
    <location>
        <begin position="12"/>
        <end position="33"/>
    </location>
</feature>
<dbReference type="RefSeq" id="WP_248592561.1">
    <property type="nucleotide sequence ID" value="NZ_BAABEB010000012.1"/>
</dbReference>
<proteinExistence type="predicted"/>
<keyword evidence="1" id="KW-0812">Transmembrane</keyword>
<keyword evidence="3" id="KW-1185">Reference proteome</keyword>
<organism evidence="2 3">
    <name type="scientific">Thermobifida alba</name>
    <name type="common">Thermomonospora alba</name>
    <dbReference type="NCBI Taxonomy" id="53522"/>
    <lineage>
        <taxon>Bacteria</taxon>
        <taxon>Bacillati</taxon>
        <taxon>Actinomycetota</taxon>
        <taxon>Actinomycetes</taxon>
        <taxon>Streptosporangiales</taxon>
        <taxon>Nocardiopsidaceae</taxon>
        <taxon>Thermobifida</taxon>
    </lineage>
</organism>
<evidence type="ECO:0000313" key="2">
    <source>
        <dbReference type="EMBL" id="UPT20307.1"/>
    </source>
</evidence>
<dbReference type="EMBL" id="CP051627">
    <property type="protein sequence ID" value="UPT20307.1"/>
    <property type="molecule type" value="Genomic_DNA"/>
</dbReference>
<dbReference type="Proteomes" id="UP000832041">
    <property type="component" value="Chromosome"/>
</dbReference>
<accession>A0ABY4KY03</accession>
<reference evidence="2 3" key="1">
    <citation type="submission" date="2020-04" db="EMBL/GenBank/DDBJ databases">
        <title>Thermobifida alba genome sequencing and assembly.</title>
        <authorList>
            <person name="Luzics S."/>
            <person name="Horvath B."/>
            <person name="Nagy I."/>
            <person name="Toth A."/>
            <person name="Nagy I."/>
            <person name="Kukolya J."/>
        </authorList>
    </citation>
    <scope>NUCLEOTIDE SEQUENCE [LARGE SCALE GENOMIC DNA]</scope>
    <source>
        <strain evidence="2 3">DSM 43795</strain>
    </source>
</reference>
<evidence type="ECO:0008006" key="4">
    <source>
        <dbReference type="Google" id="ProtNLM"/>
    </source>
</evidence>
<protein>
    <recommendedName>
        <fullName evidence="4">DUF4190 domain-containing protein</fullName>
    </recommendedName>
</protein>
<sequence>MTSPLISLVCNLFALCFLGLFALVGAALAGIALGIHQSHPQASRVLAVISWVVFGLEVLLGIVLFALYGYVLFTELALADY</sequence>
<keyword evidence="1" id="KW-0472">Membrane</keyword>
<evidence type="ECO:0000256" key="1">
    <source>
        <dbReference type="SAM" id="Phobius"/>
    </source>
</evidence>
<evidence type="ECO:0000313" key="3">
    <source>
        <dbReference type="Proteomes" id="UP000832041"/>
    </source>
</evidence>
<gene>
    <name evidence="2" type="ORF">FOF52_04450</name>
</gene>
<feature type="transmembrane region" description="Helical" evidence="1">
    <location>
        <begin position="45"/>
        <end position="71"/>
    </location>
</feature>
<name>A0ABY4KY03_THEAE</name>
<keyword evidence="1" id="KW-1133">Transmembrane helix</keyword>